<reference evidence="8 9" key="1">
    <citation type="submission" date="2017-08" db="EMBL/GenBank/DDBJ databases">
        <authorList>
            <person name="de Groot N.N."/>
        </authorList>
    </citation>
    <scope>NUCLEOTIDE SEQUENCE [LARGE SCALE GENOMIC DNA]</scope>
    <source>
        <strain evidence="8 9">USBA 352</strain>
    </source>
</reference>
<feature type="active site" evidence="7">
    <location>
        <position position="376"/>
    </location>
</feature>
<dbReference type="OrthoDB" id="9804590at2"/>
<dbReference type="Gene3D" id="3.40.50.150">
    <property type="entry name" value="Vaccinia Virus protein VP39"/>
    <property type="match status" value="1"/>
</dbReference>
<dbReference type="GO" id="GO:0070041">
    <property type="term" value="F:rRNA (uridine-C5-)-methyltransferase activity"/>
    <property type="evidence" value="ECO:0007669"/>
    <property type="project" value="TreeGrafter"/>
</dbReference>
<keyword evidence="9" id="KW-1185">Reference proteome</keyword>
<dbReference type="InterPro" id="IPR012340">
    <property type="entry name" value="NA-bd_OB-fold"/>
</dbReference>
<evidence type="ECO:0000256" key="6">
    <source>
        <dbReference type="PROSITE-ProRule" id="PRU01024"/>
    </source>
</evidence>
<protein>
    <submittedName>
        <fullName evidence="8">23S rRNA m(5)U-1939 methyltransferase</fullName>
    </submittedName>
</protein>
<dbReference type="SUPFAM" id="SSF50249">
    <property type="entry name" value="Nucleic acid-binding proteins"/>
    <property type="match status" value="1"/>
</dbReference>
<keyword evidence="1" id="KW-0004">4Fe-4S</keyword>
<dbReference type="Gene3D" id="2.40.50.140">
    <property type="entry name" value="Nucleic acid-binding proteins"/>
    <property type="match status" value="1"/>
</dbReference>
<evidence type="ECO:0000256" key="2">
    <source>
        <dbReference type="ARBA" id="ARBA00022603"/>
    </source>
</evidence>
<feature type="binding site" evidence="6">
    <location>
        <position position="250"/>
    </location>
    <ligand>
        <name>S-adenosyl-L-methionine</name>
        <dbReference type="ChEBI" id="CHEBI:59789"/>
    </ligand>
</feature>
<evidence type="ECO:0000313" key="9">
    <source>
        <dbReference type="Proteomes" id="UP000219331"/>
    </source>
</evidence>
<dbReference type="SUPFAM" id="SSF53335">
    <property type="entry name" value="S-adenosyl-L-methionine-dependent methyltransferases"/>
    <property type="match status" value="1"/>
</dbReference>
<keyword evidence="5" id="KW-0411">Iron-sulfur</keyword>
<dbReference type="PROSITE" id="PS01230">
    <property type="entry name" value="TRMA_1"/>
    <property type="match status" value="1"/>
</dbReference>
<dbReference type="PANTHER" id="PTHR11061">
    <property type="entry name" value="RNA M5U METHYLTRANSFERASE"/>
    <property type="match status" value="1"/>
</dbReference>
<comment type="similarity">
    <text evidence="6">Belongs to the class I-like SAM-binding methyltransferase superfamily. RNA M5U methyltransferase family.</text>
</comment>
<sequence length="419" mass="44233">MTQDATLDITALAHKGEGRADTPDGPVHVPFTLPGETVRVRREGARAQLLEVVSASPDRVEPVCPHFGTCGGCVLQHMDQAAILKWKREQVVAAFAARGLEGVEPLIEPTVDAGGRGRRRAVFAATRAGARILLGFHERSSHRLVDVSRCPVLVPEIVDLLPVLKTLAARVMPRKGEVTLTVLATPTGADLALASTAKVEPRATTGLIEEAMAAGIARLSLNGEVLVEARAPAIDMGGIPLVPPPGAFVQATEAGEEALAARVLSGVGKARKVADLFCGSGTFALRLARKATVRAVEGEASALAALDRAMRTGAGALREIRAERRDLFRNPLTAVELDDYGRGMEAVVFDPPRAGAEAQAKELARSKVPTVVAVSCNPGTLARDLRILVDGGYRISSVLPVDQFRFSPHIEVVAVLSRG</sequence>
<evidence type="ECO:0000256" key="1">
    <source>
        <dbReference type="ARBA" id="ARBA00022485"/>
    </source>
</evidence>
<dbReference type="InterPro" id="IPR029063">
    <property type="entry name" value="SAM-dependent_MTases_sf"/>
</dbReference>
<accession>A0A285SPY0</accession>
<gene>
    <name evidence="8" type="ORF">SAMN05421512_106161</name>
</gene>
<dbReference type="PROSITE" id="PS51687">
    <property type="entry name" value="SAM_MT_RNA_M5U"/>
    <property type="match status" value="1"/>
</dbReference>
<evidence type="ECO:0000256" key="4">
    <source>
        <dbReference type="ARBA" id="ARBA00022691"/>
    </source>
</evidence>
<keyword evidence="1" id="KW-0479">Metal-binding</keyword>
<evidence type="ECO:0000256" key="7">
    <source>
        <dbReference type="PROSITE-ProRule" id="PRU10015"/>
    </source>
</evidence>
<keyword evidence="3 6" id="KW-0808">Transferase</keyword>
<dbReference type="Gene3D" id="2.40.50.1070">
    <property type="match status" value="1"/>
</dbReference>
<dbReference type="Proteomes" id="UP000219331">
    <property type="component" value="Unassembled WGS sequence"/>
</dbReference>
<proteinExistence type="inferred from homology"/>
<dbReference type="AlphaFoldDB" id="A0A285SPY0"/>
<dbReference type="InterPro" id="IPR010280">
    <property type="entry name" value="U5_MeTrfase_fam"/>
</dbReference>
<feature type="binding site" evidence="6">
    <location>
        <position position="297"/>
    </location>
    <ligand>
        <name>S-adenosyl-L-methionine</name>
        <dbReference type="ChEBI" id="CHEBI:59789"/>
    </ligand>
</feature>
<dbReference type="GO" id="GO:0051536">
    <property type="term" value="F:iron-sulfur cluster binding"/>
    <property type="evidence" value="ECO:0007669"/>
    <property type="project" value="UniProtKB-KW"/>
</dbReference>
<feature type="active site" description="Nucleophile" evidence="6">
    <location>
        <position position="376"/>
    </location>
</feature>
<dbReference type="STRING" id="538381.GCA_001696535_02689"/>
<dbReference type="EMBL" id="OBML01000006">
    <property type="protein sequence ID" value="SOC09970.1"/>
    <property type="molecule type" value="Genomic_DNA"/>
</dbReference>
<evidence type="ECO:0000256" key="3">
    <source>
        <dbReference type="ARBA" id="ARBA00022679"/>
    </source>
</evidence>
<evidence type="ECO:0000256" key="5">
    <source>
        <dbReference type="ARBA" id="ARBA00023014"/>
    </source>
</evidence>
<keyword evidence="4 6" id="KW-0949">S-adenosyl-L-methionine</keyword>
<dbReference type="Pfam" id="PF05958">
    <property type="entry name" value="tRNA_U5-meth_tr"/>
    <property type="match status" value="1"/>
</dbReference>
<dbReference type="GO" id="GO:0070475">
    <property type="term" value="P:rRNA base methylation"/>
    <property type="evidence" value="ECO:0007669"/>
    <property type="project" value="TreeGrafter"/>
</dbReference>
<organism evidence="8 9">
    <name type="scientific">Stappia indica</name>
    <dbReference type="NCBI Taxonomy" id="538381"/>
    <lineage>
        <taxon>Bacteria</taxon>
        <taxon>Pseudomonadati</taxon>
        <taxon>Pseudomonadota</taxon>
        <taxon>Alphaproteobacteria</taxon>
        <taxon>Hyphomicrobiales</taxon>
        <taxon>Stappiaceae</taxon>
        <taxon>Stappia</taxon>
    </lineage>
</organism>
<keyword evidence="1" id="KW-0408">Iron</keyword>
<feature type="binding site" evidence="6">
    <location>
        <position position="350"/>
    </location>
    <ligand>
        <name>S-adenosyl-L-methionine</name>
        <dbReference type="ChEBI" id="CHEBI:59789"/>
    </ligand>
</feature>
<keyword evidence="2 6" id="KW-0489">Methyltransferase</keyword>
<dbReference type="PANTHER" id="PTHR11061:SF49">
    <property type="entry name" value="23S RRNA (URACIL(1939)-C(5))-METHYLTRANSFERASE RLMD"/>
    <property type="match status" value="1"/>
</dbReference>
<name>A0A285SPY0_9HYPH</name>
<dbReference type="RefSeq" id="WP_097175112.1">
    <property type="nucleotide sequence ID" value="NZ_OBML01000006.1"/>
</dbReference>
<dbReference type="InterPro" id="IPR030390">
    <property type="entry name" value="MeTrfase_TrmA_AS"/>
</dbReference>
<feature type="binding site" evidence="6">
    <location>
        <position position="277"/>
    </location>
    <ligand>
        <name>S-adenosyl-L-methionine</name>
        <dbReference type="ChEBI" id="CHEBI:59789"/>
    </ligand>
</feature>
<evidence type="ECO:0000313" key="8">
    <source>
        <dbReference type="EMBL" id="SOC09970.1"/>
    </source>
</evidence>